<comment type="caution">
    <text evidence="1">The sequence shown here is derived from an EMBL/GenBank/DDBJ whole genome shotgun (WGS) entry which is preliminary data.</text>
</comment>
<reference evidence="1 2" key="1">
    <citation type="submission" date="2019-12" db="EMBL/GenBank/DDBJ databases">
        <title>Whole-genome analyses of novel actinobacteria.</title>
        <authorList>
            <person name="Sahin N."/>
            <person name="Saygin H."/>
        </authorList>
    </citation>
    <scope>NUCLEOTIDE SEQUENCE [LARGE SCALE GENOMIC DNA]</scope>
    <source>
        <strain evidence="1 2">KC615</strain>
    </source>
</reference>
<dbReference type="AlphaFoldDB" id="A0A6I4VRB9"/>
<sequence length="92" mass="10320">MSTELIIAELKLDLEESLPGFFAQSKFHFDNGQGWLFFKNREDRISSIEFDGGVTADRAPAGVTFRIQMAPKKVLGVTIKRGRLIQDKCSIS</sequence>
<protein>
    <submittedName>
        <fullName evidence="1">Uncharacterized protein</fullName>
    </submittedName>
</protein>
<dbReference type="Proteomes" id="UP000430692">
    <property type="component" value="Unassembled WGS sequence"/>
</dbReference>
<gene>
    <name evidence="1" type="ORF">GSM42_00845</name>
</gene>
<name>A0A6I4VRB9_9BACL</name>
<accession>A0A6I4VRB9</accession>
<evidence type="ECO:0000313" key="2">
    <source>
        <dbReference type="Proteomes" id="UP000430692"/>
    </source>
</evidence>
<keyword evidence="2" id="KW-1185">Reference proteome</keyword>
<organism evidence="1 2">
    <name type="scientific">Shimazuella alba</name>
    <dbReference type="NCBI Taxonomy" id="2690964"/>
    <lineage>
        <taxon>Bacteria</taxon>
        <taxon>Bacillati</taxon>
        <taxon>Bacillota</taxon>
        <taxon>Bacilli</taxon>
        <taxon>Bacillales</taxon>
        <taxon>Thermoactinomycetaceae</taxon>
        <taxon>Shimazuella</taxon>
    </lineage>
</organism>
<evidence type="ECO:0000313" key="1">
    <source>
        <dbReference type="EMBL" id="MXQ52320.1"/>
    </source>
</evidence>
<dbReference type="RefSeq" id="WP_160799357.1">
    <property type="nucleotide sequence ID" value="NZ_WUUL01000001.1"/>
</dbReference>
<proteinExistence type="predicted"/>
<dbReference type="EMBL" id="WUUL01000001">
    <property type="protein sequence ID" value="MXQ52320.1"/>
    <property type="molecule type" value="Genomic_DNA"/>
</dbReference>